<comment type="function">
    <text evidence="9">Core subunit of the mitochondrial membrane respiratory chain NADH dehydrogenase (Complex I) which catalyzes electron transfer from NADH through the respiratory chain, using ubiquinone as an electron acceptor. Essential for the catalytic activity of complex I.</text>
</comment>
<gene>
    <name evidence="10" type="primary">nad3</name>
</gene>
<keyword evidence="6 9" id="KW-1133">Transmembrane helix</keyword>
<evidence type="ECO:0000313" key="10">
    <source>
        <dbReference type="EMBL" id="AUT13422.1"/>
    </source>
</evidence>
<evidence type="ECO:0000256" key="4">
    <source>
        <dbReference type="ARBA" id="ARBA00022448"/>
    </source>
</evidence>
<accession>A0A343SSK4</accession>
<dbReference type="EC" id="7.1.1.2" evidence="9"/>
<comment type="similarity">
    <text evidence="2 9">Belongs to the complex I subunit 3 family.</text>
</comment>
<dbReference type="InterPro" id="IPR038430">
    <property type="entry name" value="NDAH_ubi_oxred_su3_sf"/>
</dbReference>
<dbReference type="PANTHER" id="PTHR11058:SF9">
    <property type="entry name" value="NADH-UBIQUINONE OXIDOREDUCTASE CHAIN 3"/>
    <property type="match status" value="1"/>
</dbReference>
<dbReference type="Gene3D" id="1.20.58.1610">
    <property type="entry name" value="NADH:ubiquinone/plastoquinone oxidoreductase, chain 3"/>
    <property type="match status" value="1"/>
</dbReference>
<keyword evidence="4 9" id="KW-0813">Transport</keyword>
<feature type="transmembrane region" description="Helical" evidence="9">
    <location>
        <begin position="89"/>
        <end position="108"/>
    </location>
</feature>
<dbReference type="InterPro" id="IPR000440">
    <property type="entry name" value="NADH_UbQ/plastoQ_OxRdtase_su3"/>
</dbReference>
<evidence type="ECO:0000256" key="6">
    <source>
        <dbReference type="ARBA" id="ARBA00022989"/>
    </source>
</evidence>
<feature type="transmembrane region" description="Helical" evidence="9">
    <location>
        <begin position="57"/>
        <end position="77"/>
    </location>
</feature>
<organism evidence="10">
    <name type="scientific">Mycopsylla gardenensis</name>
    <dbReference type="NCBI Taxonomy" id="2008466"/>
    <lineage>
        <taxon>Eukaryota</taxon>
        <taxon>Metazoa</taxon>
        <taxon>Ecdysozoa</taxon>
        <taxon>Arthropoda</taxon>
        <taxon>Hexapoda</taxon>
        <taxon>Insecta</taxon>
        <taxon>Pterygota</taxon>
        <taxon>Neoptera</taxon>
        <taxon>Paraneoptera</taxon>
        <taxon>Hemiptera</taxon>
        <taxon>Sternorrhyncha</taxon>
        <taxon>Psylloidea</taxon>
        <taxon>Carsidaridae</taxon>
        <taxon>Homotominae</taxon>
        <taxon>Mycopsylla</taxon>
    </lineage>
</organism>
<feature type="transmembrane region" description="Helical" evidence="9">
    <location>
        <begin position="6"/>
        <end position="27"/>
    </location>
</feature>
<sequence>MKLTFLFMLMLMMFLMIILNFIPIINIHKIKDREKMTPFECGFDPLSKYRNSFSIQFFMIAIMFLIFDIEITLITPIPMCFLLTNFKFWIFLIIMIMLTLIFGTMIEWKEGSMNWK</sequence>
<keyword evidence="9" id="KW-1278">Translocase</keyword>
<dbReference type="Pfam" id="PF00507">
    <property type="entry name" value="Oxidored_q4"/>
    <property type="match status" value="1"/>
</dbReference>
<keyword evidence="5 9" id="KW-0812">Transmembrane</keyword>
<keyword evidence="9" id="KW-0830">Ubiquinone</keyword>
<reference evidence="10" key="1">
    <citation type="submission" date="2017-07" db="EMBL/GenBank/DDBJ databases">
        <authorList>
            <person name="Sun Z.S."/>
            <person name="Albrecht U."/>
            <person name="Echele G."/>
            <person name="Lee C.C."/>
        </authorList>
    </citation>
    <scope>NUCLEOTIDE SEQUENCE</scope>
</reference>
<evidence type="ECO:0000256" key="8">
    <source>
        <dbReference type="ARBA" id="ARBA00049551"/>
    </source>
</evidence>
<keyword evidence="9" id="KW-0249">Electron transport</keyword>
<keyword evidence="9" id="KW-0520">NAD</keyword>
<keyword evidence="7 9" id="KW-0472">Membrane</keyword>
<proteinExistence type="inferred from homology"/>
<dbReference type="GO" id="GO:0030964">
    <property type="term" value="C:NADH dehydrogenase complex"/>
    <property type="evidence" value="ECO:0007669"/>
    <property type="project" value="TreeGrafter"/>
</dbReference>
<name>A0A343SSK4_9HEMI</name>
<dbReference type="EMBL" id="MF443235">
    <property type="protein sequence ID" value="AUT13422.1"/>
    <property type="molecule type" value="Genomic_DNA"/>
</dbReference>
<evidence type="ECO:0000256" key="9">
    <source>
        <dbReference type="RuleBase" id="RU003640"/>
    </source>
</evidence>
<keyword evidence="9 10" id="KW-0496">Mitochondrion</keyword>
<evidence type="ECO:0000256" key="2">
    <source>
        <dbReference type="ARBA" id="ARBA00008472"/>
    </source>
</evidence>
<evidence type="ECO:0000256" key="1">
    <source>
        <dbReference type="ARBA" id="ARBA00004370"/>
    </source>
</evidence>
<dbReference type="GO" id="GO:0031966">
    <property type="term" value="C:mitochondrial membrane"/>
    <property type="evidence" value="ECO:0007669"/>
    <property type="project" value="UniProtKB-SubCell"/>
</dbReference>
<evidence type="ECO:0000256" key="7">
    <source>
        <dbReference type="ARBA" id="ARBA00023136"/>
    </source>
</evidence>
<evidence type="ECO:0000256" key="5">
    <source>
        <dbReference type="ARBA" id="ARBA00022692"/>
    </source>
</evidence>
<keyword evidence="9" id="KW-0679">Respiratory chain</keyword>
<dbReference type="AlphaFoldDB" id="A0A343SSK4"/>
<comment type="catalytic activity">
    <reaction evidence="8 9">
        <text>a ubiquinone + NADH + 5 H(+)(in) = a ubiquinol + NAD(+) + 4 H(+)(out)</text>
        <dbReference type="Rhea" id="RHEA:29091"/>
        <dbReference type="Rhea" id="RHEA-COMP:9565"/>
        <dbReference type="Rhea" id="RHEA-COMP:9566"/>
        <dbReference type="ChEBI" id="CHEBI:15378"/>
        <dbReference type="ChEBI" id="CHEBI:16389"/>
        <dbReference type="ChEBI" id="CHEBI:17976"/>
        <dbReference type="ChEBI" id="CHEBI:57540"/>
        <dbReference type="ChEBI" id="CHEBI:57945"/>
        <dbReference type="EC" id="7.1.1.2"/>
    </reaction>
</comment>
<comment type="subcellular location">
    <subcellularLocation>
        <location evidence="1">Membrane</location>
    </subcellularLocation>
    <subcellularLocation>
        <location evidence="9">Mitochondrion membrane</location>
        <topology evidence="9">Multi-pass membrane protein</topology>
    </subcellularLocation>
</comment>
<dbReference type="PANTHER" id="PTHR11058">
    <property type="entry name" value="NADH-UBIQUINONE OXIDOREDUCTASE CHAIN 3"/>
    <property type="match status" value="1"/>
</dbReference>
<protein>
    <recommendedName>
        <fullName evidence="3 9">NADH-ubiquinone oxidoreductase chain 3</fullName>
        <ecNumber evidence="9">7.1.1.2</ecNumber>
    </recommendedName>
</protein>
<dbReference type="GO" id="GO:0008137">
    <property type="term" value="F:NADH dehydrogenase (ubiquinone) activity"/>
    <property type="evidence" value="ECO:0007669"/>
    <property type="project" value="UniProtKB-UniRule"/>
</dbReference>
<geneLocation type="mitochondrion" evidence="10"/>
<evidence type="ECO:0000256" key="3">
    <source>
        <dbReference type="ARBA" id="ARBA00021007"/>
    </source>
</evidence>